<proteinExistence type="predicted"/>
<name>A0A7W5B783_9BURK</name>
<dbReference type="InterPro" id="IPR013325">
    <property type="entry name" value="RNA_pol_sigma_r2"/>
</dbReference>
<dbReference type="AlphaFoldDB" id="A0A7W5B783"/>
<accession>A0A7W5B783</accession>
<protein>
    <submittedName>
        <fullName evidence="1">RNA polymerase sigma-70 factor (ECF subfamily)</fullName>
    </submittedName>
</protein>
<evidence type="ECO:0000313" key="1">
    <source>
        <dbReference type="EMBL" id="MBB3117701.1"/>
    </source>
</evidence>
<dbReference type="Gene3D" id="1.10.1740.10">
    <property type="match status" value="1"/>
</dbReference>
<dbReference type="RefSeq" id="WP_183439672.1">
    <property type="nucleotide sequence ID" value="NZ_JACHXD010000002.1"/>
</dbReference>
<dbReference type="GO" id="GO:0006352">
    <property type="term" value="P:DNA-templated transcription initiation"/>
    <property type="evidence" value="ECO:0007669"/>
    <property type="project" value="InterPro"/>
</dbReference>
<gene>
    <name evidence="1" type="ORF">FHS03_000727</name>
</gene>
<comment type="caution">
    <text evidence="1">The sequence shown here is derived from an EMBL/GenBank/DDBJ whole genome shotgun (WGS) entry which is preliminary data.</text>
</comment>
<organism evidence="1 2">
    <name type="scientific">Pseudoduganella violacea</name>
    <dbReference type="NCBI Taxonomy" id="1715466"/>
    <lineage>
        <taxon>Bacteria</taxon>
        <taxon>Pseudomonadati</taxon>
        <taxon>Pseudomonadota</taxon>
        <taxon>Betaproteobacteria</taxon>
        <taxon>Burkholderiales</taxon>
        <taxon>Oxalobacteraceae</taxon>
        <taxon>Telluria group</taxon>
        <taxon>Pseudoduganella</taxon>
    </lineage>
</organism>
<dbReference type="GO" id="GO:0003700">
    <property type="term" value="F:DNA-binding transcription factor activity"/>
    <property type="evidence" value="ECO:0007669"/>
    <property type="project" value="InterPro"/>
</dbReference>
<evidence type="ECO:0000313" key="2">
    <source>
        <dbReference type="Proteomes" id="UP000541535"/>
    </source>
</evidence>
<dbReference type="EMBL" id="JACHXD010000002">
    <property type="protein sequence ID" value="MBB3117701.1"/>
    <property type="molecule type" value="Genomic_DNA"/>
</dbReference>
<reference evidence="1 2" key="1">
    <citation type="submission" date="2020-08" db="EMBL/GenBank/DDBJ databases">
        <title>Genomic Encyclopedia of Type Strains, Phase III (KMG-III): the genomes of soil and plant-associated and newly described type strains.</title>
        <authorList>
            <person name="Whitman W."/>
        </authorList>
    </citation>
    <scope>NUCLEOTIDE SEQUENCE [LARGE SCALE GENOMIC DNA]</scope>
    <source>
        <strain evidence="1 2">CECT 8897</strain>
    </source>
</reference>
<dbReference type="Proteomes" id="UP000541535">
    <property type="component" value="Unassembled WGS sequence"/>
</dbReference>
<dbReference type="SUPFAM" id="SSF88946">
    <property type="entry name" value="Sigma2 domain of RNA polymerase sigma factors"/>
    <property type="match status" value="1"/>
</dbReference>
<keyword evidence="2" id="KW-1185">Reference proteome</keyword>
<sequence>MLSQSLNGKLVEDLREMLRSYGRRRFPALREEVDDLVAQTLADVWQYRQEGSMQEASEPEAALRKLAHTVFRRRAADLFRRKARQDVFSLEDLPEVEQFDGAVPERSRALLYQRMLRVCLRQLAEASREDRLLLTRAAGLGRDDEAAPPRGMGAMSARERQRLRRLRQALAEAIRRDLGEDARQLLRSDF</sequence>